<feature type="compositionally biased region" description="Basic and acidic residues" evidence="1">
    <location>
        <begin position="44"/>
        <end position="61"/>
    </location>
</feature>
<evidence type="ECO:0000313" key="2">
    <source>
        <dbReference type="EMBL" id="KAK7349398.1"/>
    </source>
</evidence>
<dbReference type="AlphaFoldDB" id="A0AAN9R076"/>
<feature type="region of interest" description="Disordered" evidence="1">
    <location>
        <begin position="44"/>
        <end position="63"/>
    </location>
</feature>
<protein>
    <submittedName>
        <fullName evidence="2">Uncharacterized protein</fullName>
    </submittedName>
</protein>
<gene>
    <name evidence="2" type="ORF">VNO77_06732</name>
</gene>
<dbReference type="Proteomes" id="UP001367508">
    <property type="component" value="Unassembled WGS sequence"/>
</dbReference>
<comment type="caution">
    <text evidence="2">The sequence shown here is derived from an EMBL/GenBank/DDBJ whole genome shotgun (WGS) entry which is preliminary data.</text>
</comment>
<sequence length="108" mass="12203">MCKQRKVGPSSFKPHFTRYPVSVAAYPSLHVGWSGREKTFVSSKEEGRVQHDKKGKLENKKQKSFGWRGREKGVVAVIRVSAECIREGAKRGRLVQVNIALVVLVYSF</sequence>
<evidence type="ECO:0000313" key="3">
    <source>
        <dbReference type="Proteomes" id="UP001367508"/>
    </source>
</evidence>
<evidence type="ECO:0000256" key="1">
    <source>
        <dbReference type="SAM" id="MobiDB-lite"/>
    </source>
</evidence>
<accession>A0AAN9R076</accession>
<dbReference type="EMBL" id="JAYMYQ010000002">
    <property type="protein sequence ID" value="KAK7349398.1"/>
    <property type="molecule type" value="Genomic_DNA"/>
</dbReference>
<keyword evidence="3" id="KW-1185">Reference proteome</keyword>
<reference evidence="2 3" key="1">
    <citation type="submission" date="2024-01" db="EMBL/GenBank/DDBJ databases">
        <title>The genomes of 5 underutilized Papilionoideae crops provide insights into root nodulation and disease resistanc.</title>
        <authorList>
            <person name="Jiang F."/>
        </authorList>
    </citation>
    <scope>NUCLEOTIDE SEQUENCE [LARGE SCALE GENOMIC DNA]</scope>
    <source>
        <strain evidence="2">LVBAO_FW01</strain>
        <tissue evidence="2">Leaves</tissue>
    </source>
</reference>
<organism evidence="2 3">
    <name type="scientific">Canavalia gladiata</name>
    <name type="common">Sword bean</name>
    <name type="synonym">Dolichos gladiatus</name>
    <dbReference type="NCBI Taxonomy" id="3824"/>
    <lineage>
        <taxon>Eukaryota</taxon>
        <taxon>Viridiplantae</taxon>
        <taxon>Streptophyta</taxon>
        <taxon>Embryophyta</taxon>
        <taxon>Tracheophyta</taxon>
        <taxon>Spermatophyta</taxon>
        <taxon>Magnoliopsida</taxon>
        <taxon>eudicotyledons</taxon>
        <taxon>Gunneridae</taxon>
        <taxon>Pentapetalae</taxon>
        <taxon>rosids</taxon>
        <taxon>fabids</taxon>
        <taxon>Fabales</taxon>
        <taxon>Fabaceae</taxon>
        <taxon>Papilionoideae</taxon>
        <taxon>50 kb inversion clade</taxon>
        <taxon>NPAAA clade</taxon>
        <taxon>indigoferoid/millettioid clade</taxon>
        <taxon>Phaseoleae</taxon>
        <taxon>Canavalia</taxon>
    </lineage>
</organism>
<proteinExistence type="predicted"/>
<name>A0AAN9R076_CANGL</name>